<reference evidence="2 3" key="1">
    <citation type="submission" date="2018-08" db="EMBL/GenBank/DDBJ databases">
        <title>Thalassotalea euphylliae genome.</title>
        <authorList>
            <person name="Summers S."/>
            <person name="Rice S.A."/>
            <person name="Freckelton M.L."/>
            <person name="Nedved B.T."/>
            <person name="Hadfield M.G."/>
        </authorList>
    </citation>
    <scope>NUCLEOTIDE SEQUENCE [LARGE SCALE GENOMIC DNA]</scope>
    <source>
        <strain evidence="2 3">H2</strain>
    </source>
</reference>
<proteinExistence type="predicted"/>
<dbReference type="InterPro" id="IPR050486">
    <property type="entry name" value="Mannose-1P_guanyltransferase"/>
</dbReference>
<dbReference type="GO" id="GO:0016301">
    <property type="term" value="F:kinase activity"/>
    <property type="evidence" value="ECO:0007669"/>
    <property type="project" value="UniProtKB-KW"/>
</dbReference>
<dbReference type="Gene3D" id="3.90.550.10">
    <property type="entry name" value="Spore Coat Polysaccharide Biosynthesis Protein SpsA, Chain A"/>
    <property type="match status" value="1"/>
</dbReference>
<protein>
    <submittedName>
        <fullName evidence="2">Galactokinase</fullName>
    </submittedName>
</protein>
<dbReference type="RefSeq" id="WP_115999500.1">
    <property type="nucleotide sequence ID" value="NZ_QUOV01000001.1"/>
</dbReference>
<dbReference type="EMBL" id="QUOV01000001">
    <property type="protein sequence ID" value="REL34825.1"/>
    <property type="molecule type" value="Genomic_DNA"/>
</dbReference>
<keyword evidence="2" id="KW-0418">Kinase</keyword>
<gene>
    <name evidence="2" type="ORF">DXX92_05320</name>
</gene>
<evidence type="ECO:0000313" key="3">
    <source>
        <dbReference type="Proteomes" id="UP000256999"/>
    </source>
</evidence>
<dbReference type="InterPro" id="IPR029044">
    <property type="entry name" value="Nucleotide-diphossugar_trans"/>
</dbReference>
<dbReference type="SUPFAM" id="SSF53448">
    <property type="entry name" value="Nucleotide-diphospho-sugar transferases"/>
    <property type="match status" value="1"/>
</dbReference>
<dbReference type="AlphaFoldDB" id="A0A3E0UFB9"/>
<dbReference type="PANTHER" id="PTHR22572">
    <property type="entry name" value="SUGAR-1-PHOSPHATE GUANYL TRANSFERASE"/>
    <property type="match status" value="1"/>
</dbReference>
<feature type="domain" description="Nucleotidyl transferase" evidence="1">
    <location>
        <begin position="7"/>
        <end position="228"/>
    </location>
</feature>
<evidence type="ECO:0000313" key="2">
    <source>
        <dbReference type="EMBL" id="REL34825.1"/>
    </source>
</evidence>
<dbReference type="CDD" id="cd06915">
    <property type="entry name" value="NTP_transferase_WcbM_like"/>
    <property type="match status" value="1"/>
</dbReference>
<accession>A0A3E0UFB9</accession>
<keyword evidence="2" id="KW-0808">Transferase</keyword>
<sequence>MLKTKEAIILVGGLGTRLSAVVNDRPKPMADFNGRPFLSFLLDYLQKSGVERVILSAGYKADYIKCHLGLIETNIMLTIVEENEPLGTGGAVKNALAQVQSESFFVLNGDSFCQCDLDLMEHHHQMSNAQITMLLTQVEDASAFGTVSLNGQGQLTAFEEKSPVKRQGLVNSGVYLFEKPITASFPRDNQFSLEHDFFPKVLSKTVGFTVNSPLYDIGTPASYRNACLKLG</sequence>
<comment type="caution">
    <text evidence="2">The sequence shown here is derived from an EMBL/GenBank/DDBJ whole genome shotgun (WGS) entry which is preliminary data.</text>
</comment>
<name>A0A3E0UFB9_9GAMM</name>
<dbReference type="OrthoDB" id="9788272at2"/>
<organism evidence="2 3">
    <name type="scientific">Thalassotalea euphylliae</name>
    <dbReference type="NCBI Taxonomy" id="1655234"/>
    <lineage>
        <taxon>Bacteria</taxon>
        <taxon>Pseudomonadati</taxon>
        <taxon>Pseudomonadota</taxon>
        <taxon>Gammaproteobacteria</taxon>
        <taxon>Alteromonadales</taxon>
        <taxon>Colwelliaceae</taxon>
        <taxon>Thalassotalea</taxon>
    </lineage>
</organism>
<dbReference type="Proteomes" id="UP000256999">
    <property type="component" value="Unassembled WGS sequence"/>
</dbReference>
<dbReference type="InterPro" id="IPR005835">
    <property type="entry name" value="NTP_transferase_dom"/>
</dbReference>
<dbReference type="Pfam" id="PF00483">
    <property type="entry name" value="NTP_transferase"/>
    <property type="match status" value="1"/>
</dbReference>
<evidence type="ECO:0000259" key="1">
    <source>
        <dbReference type="Pfam" id="PF00483"/>
    </source>
</evidence>